<dbReference type="InterPro" id="IPR036188">
    <property type="entry name" value="FAD/NAD-bd_sf"/>
</dbReference>
<dbReference type="Gene3D" id="3.50.50.60">
    <property type="entry name" value="FAD/NAD(P)-binding domain"/>
    <property type="match status" value="1"/>
</dbReference>
<comment type="caution">
    <text evidence="1">The sequence shown here is derived from an EMBL/GenBank/DDBJ whole genome shotgun (WGS) entry which is preliminary data.</text>
</comment>
<dbReference type="PATRIC" id="fig|1299334.3.peg.1755"/>
<dbReference type="InterPro" id="IPR027477">
    <property type="entry name" value="Succ_DH/fumarate_Rdtase_cat_sf"/>
</dbReference>
<evidence type="ECO:0000313" key="1">
    <source>
        <dbReference type="EMBL" id="EUA68463.1"/>
    </source>
</evidence>
<gene>
    <name evidence="1" type="ORF">I553_3928</name>
</gene>
<dbReference type="EMBL" id="JAOB01000014">
    <property type="protein sequence ID" value="EUA68463.1"/>
    <property type="molecule type" value="Genomic_DNA"/>
</dbReference>
<sequence length="44" mass="5098">MSDLEFIQFHPTMLFGGLAGGRRPLVTEAIRGEVRHWLMPKVFR</sequence>
<dbReference type="AlphaFoldDB" id="X8DL66"/>
<protein>
    <submittedName>
        <fullName evidence="1">L-aspartate oxidase domain protein</fullName>
        <ecNumber evidence="1">1.4.3.16</ecNumber>
    </submittedName>
</protein>
<proteinExistence type="predicted"/>
<organism evidence="1">
    <name type="scientific">Mycobacterium xenopi 4042</name>
    <dbReference type="NCBI Taxonomy" id="1299334"/>
    <lineage>
        <taxon>Bacteria</taxon>
        <taxon>Bacillati</taxon>
        <taxon>Actinomycetota</taxon>
        <taxon>Actinomycetes</taxon>
        <taxon>Mycobacteriales</taxon>
        <taxon>Mycobacteriaceae</taxon>
        <taxon>Mycobacterium</taxon>
    </lineage>
</organism>
<dbReference type="SUPFAM" id="SSF56425">
    <property type="entry name" value="Succinate dehydrogenase/fumarate reductase flavoprotein, catalytic domain"/>
    <property type="match status" value="1"/>
</dbReference>
<reference evidence="1" key="1">
    <citation type="submission" date="2014-01" db="EMBL/GenBank/DDBJ databases">
        <authorList>
            <person name="Brown-Elliot B."/>
            <person name="Wallace R."/>
            <person name="Lenaerts A."/>
            <person name="Ordway D."/>
            <person name="DeGroote M.A."/>
            <person name="Parker T."/>
            <person name="Sizemore C."/>
            <person name="Tallon L.J."/>
            <person name="Sadzewicz L.K."/>
            <person name="Sengamalay N."/>
            <person name="Fraser C.M."/>
            <person name="Hine E."/>
            <person name="Shefchek K.A."/>
            <person name="Das S.P."/>
            <person name="Tettelin H."/>
        </authorList>
    </citation>
    <scope>NUCLEOTIDE SEQUENCE [LARGE SCALE GENOMIC DNA]</scope>
    <source>
        <strain evidence="1">4042</strain>
    </source>
</reference>
<keyword evidence="1" id="KW-0560">Oxidoreductase</keyword>
<accession>X8DL66</accession>
<dbReference type="GO" id="GO:0008734">
    <property type="term" value="F:L-aspartate oxidase activity"/>
    <property type="evidence" value="ECO:0007669"/>
    <property type="project" value="UniProtKB-EC"/>
</dbReference>
<dbReference type="EC" id="1.4.3.16" evidence="1"/>
<name>X8DL66_MYCXE</name>